<dbReference type="AlphaFoldDB" id="A0A433CYE4"/>
<dbReference type="Pfam" id="PF22956">
    <property type="entry name" value="VPS15-like_hel"/>
    <property type="match status" value="1"/>
</dbReference>
<dbReference type="Pfam" id="PF22646">
    <property type="entry name" value="PPP2R1A-like_HEAT"/>
    <property type="match status" value="2"/>
</dbReference>
<dbReference type="PANTHER" id="PTHR10648">
    <property type="entry name" value="SERINE/THREONINE-PROTEIN PHOSPHATASE PP2A 65 KDA REGULATORY SUBUNIT"/>
    <property type="match status" value="1"/>
</dbReference>
<comment type="similarity">
    <text evidence="2">Belongs to the phosphatase 2A regulatory subunit A family.</text>
</comment>
<organism evidence="6 7">
    <name type="scientific">Jimgerdemannia flammicorona</name>
    <dbReference type="NCBI Taxonomy" id="994334"/>
    <lineage>
        <taxon>Eukaryota</taxon>
        <taxon>Fungi</taxon>
        <taxon>Fungi incertae sedis</taxon>
        <taxon>Mucoromycota</taxon>
        <taxon>Mucoromycotina</taxon>
        <taxon>Endogonomycetes</taxon>
        <taxon>Endogonales</taxon>
        <taxon>Endogonaceae</taxon>
        <taxon>Jimgerdemannia</taxon>
    </lineage>
</organism>
<evidence type="ECO:0000256" key="2">
    <source>
        <dbReference type="ARBA" id="ARBA00038332"/>
    </source>
</evidence>
<evidence type="ECO:0000313" key="7">
    <source>
        <dbReference type="Proteomes" id="UP000268093"/>
    </source>
</evidence>
<feature type="repeat" description="HEAT" evidence="3">
    <location>
        <begin position="206"/>
        <end position="244"/>
    </location>
</feature>
<evidence type="ECO:0000256" key="1">
    <source>
        <dbReference type="ARBA" id="ARBA00022737"/>
    </source>
</evidence>
<protein>
    <submittedName>
        <fullName evidence="6">Armadillo-type protein</fullName>
    </submittedName>
</protein>
<dbReference type="SUPFAM" id="SSF48371">
    <property type="entry name" value="ARM repeat"/>
    <property type="match status" value="1"/>
</dbReference>
<feature type="repeat" description="HEAT" evidence="3">
    <location>
        <begin position="167"/>
        <end position="205"/>
    </location>
</feature>
<dbReference type="Proteomes" id="UP000268093">
    <property type="component" value="Unassembled WGS sequence"/>
</dbReference>
<evidence type="ECO:0000259" key="4">
    <source>
        <dbReference type="Pfam" id="PF22646"/>
    </source>
</evidence>
<dbReference type="InterPro" id="IPR051023">
    <property type="entry name" value="PP2A_Regulatory_Subunit_A"/>
</dbReference>
<dbReference type="GO" id="GO:0005634">
    <property type="term" value="C:nucleus"/>
    <property type="evidence" value="ECO:0007669"/>
    <property type="project" value="TreeGrafter"/>
</dbReference>
<sequence>MNPEPENEEQLYPIAVLIDELKHDDTTLRLNAIRRLGTIACALGPQRTRDELIPFLDESIDDEDEVLLALAEELGNFSEYVGGPEQAHVLLGPLENLAAVEETVVRDKAVESLTKICVLLNEKQLEEFYIPLLKRLSVGDWFTSRTSATGLYAAGYRKLSPGMQDDLRKLFHQLAHDETPMVRRAAAKALAKLSKEVTKEQMVSDVIPLFHKLAQDEQDSVRLLTVECLVAVAELLQPDECKVYLLGTLRAMVSDKSWRIRYMIAQKFVELANAVGEDIIKEDLVTAFVHVLKDNEGEVRTAASGQVPGVYFFFLSFLCLAYVRDGCTTVARDSKLVIGKHTLMLYCSTRDLTVYVCFCKLIDQQVILASIMPCVKDLVTDTSQHVRAALAMQISGLAPILGKEA</sequence>
<dbReference type="GO" id="GO:0019888">
    <property type="term" value="F:protein phosphatase regulator activity"/>
    <property type="evidence" value="ECO:0007669"/>
    <property type="project" value="TreeGrafter"/>
</dbReference>
<gene>
    <name evidence="6" type="ORF">BC936DRAFT_136944</name>
</gene>
<comment type="caution">
    <text evidence="6">The sequence shown here is derived from an EMBL/GenBank/DDBJ whole genome shotgun (WGS) entry which is preliminary data.</text>
</comment>
<evidence type="ECO:0000313" key="6">
    <source>
        <dbReference type="EMBL" id="RUP43613.1"/>
    </source>
</evidence>
<dbReference type="EMBL" id="RBNI01010601">
    <property type="protein sequence ID" value="RUP43613.1"/>
    <property type="molecule type" value="Genomic_DNA"/>
</dbReference>
<dbReference type="Gene3D" id="1.25.10.10">
    <property type="entry name" value="Leucine-rich Repeat Variant"/>
    <property type="match status" value="1"/>
</dbReference>
<feature type="domain" description="Phosphatase PP2A regulatory subunit A/Splicing factor 3B subunit 1-like HEAT repeat" evidence="4">
    <location>
        <begin position="358"/>
        <end position="402"/>
    </location>
</feature>
<keyword evidence="1" id="KW-0677">Repeat</keyword>
<dbReference type="InterPro" id="IPR054573">
    <property type="entry name" value="PP2A/SF3B1-like_HEAT"/>
</dbReference>
<evidence type="ECO:0000256" key="3">
    <source>
        <dbReference type="PROSITE-ProRule" id="PRU00103"/>
    </source>
</evidence>
<dbReference type="OrthoDB" id="340346at2759"/>
<reference evidence="6 7" key="1">
    <citation type="journal article" date="2018" name="New Phytol.">
        <title>Phylogenomics of Endogonaceae and evolution of mycorrhizas within Mucoromycota.</title>
        <authorList>
            <person name="Chang Y."/>
            <person name="Desiro A."/>
            <person name="Na H."/>
            <person name="Sandor L."/>
            <person name="Lipzen A."/>
            <person name="Clum A."/>
            <person name="Barry K."/>
            <person name="Grigoriev I.V."/>
            <person name="Martin F.M."/>
            <person name="Stajich J.E."/>
            <person name="Smith M.E."/>
            <person name="Bonito G."/>
            <person name="Spatafora J.W."/>
        </authorList>
    </citation>
    <scope>NUCLEOTIDE SEQUENCE [LARGE SCALE GENOMIC DNA]</scope>
    <source>
        <strain evidence="6 7">GMNB39</strain>
    </source>
</reference>
<feature type="domain" description="Phosphatase PP2A regulatory subunit A/Splicing factor 3B subunit 1-like HEAT repeat" evidence="4">
    <location>
        <begin position="277"/>
        <end position="310"/>
    </location>
</feature>
<dbReference type="InterPro" id="IPR021133">
    <property type="entry name" value="HEAT_type_2"/>
</dbReference>
<dbReference type="InterPro" id="IPR055231">
    <property type="entry name" value="2AA_helical"/>
</dbReference>
<evidence type="ECO:0000259" key="5">
    <source>
        <dbReference type="Pfam" id="PF22956"/>
    </source>
</evidence>
<feature type="repeat" description="HEAT" evidence="3">
    <location>
        <begin position="371"/>
        <end position="405"/>
    </location>
</feature>
<dbReference type="PANTHER" id="PTHR10648:SF4">
    <property type="entry name" value="PROTEIN PHOSPHATASE 2 (FORMERLY 2A), REGULATORY SUBUNIT A, BETA ISOFORM-RELATED"/>
    <property type="match status" value="1"/>
</dbReference>
<dbReference type="GO" id="GO:0005829">
    <property type="term" value="C:cytosol"/>
    <property type="evidence" value="ECO:0007669"/>
    <property type="project" value="TreeGrafter"/>
</dbReference>
<feature type="repeat" description="HEAT" evidence="3">
    <location>
        <begin position="13"/>
        <end position="51"/>
    </location>
</feature>
<dbReference type="GO" id="GO:0000159">
    <property type="term" value="C:protein phosphatase type 2A complex"/>
    <property type="evidence" value="ECO:0007669"/>
    <property type="project" value="TreeGrafter"/>
</dbReference>
<feature type="domain" description="Phosphatase 2A Regulatory Subunit A helical" evidence="5">
    <location>
        <begin position="178"/>
        <end position="273"/>
    </location>
</feature>
<accession>A0A433CYE4</accession>
<feature type="repeat" description="HEAT" evidence="3">
    <location>
        <begin position="245"/>
        <end position="283"/>
    </location>
</feature>
<proteinExistence type="inferred from homology"/>
<name>A0A433CYE4_9FUNG</name>
<dbReference type="InterPro" id="IPR016024">
    <property type="entry name" value="ARM-type_fold"/>
</dbReference>
<keyword evidence="7" id="KW-1185">Reference proteome</keyword>
<dbReference type="PROSITE" id="PS50077">
    <property type="entry name" value="HEAT_REPEAT"/>
    <property type="match status" value="5"/>
</dbReference>
<dbReference type="InterPro" id="IPR011989">
    <property type="entry name" value="ARM-like"/>
</dbReference>